<comment type="similarity">
    <text evidence="1">Belongs to the peptidase U62 family.</text>
</comment>
<dbReference type="OrthoDB" id="9803618at2"/>
<feature type="domain" description="Metalloprotease TldD/E central" evidence="5">
    <location>
        <begin position="119"/>
        <end position="223"/>
    </location>
</feature>
<dbReference type="InterPro" id="IPR002510">
    <property type="entry name" value="Metalloprtase-TldD/E_N"/>
</dbReference>
<dbReference type="Pfam" id="PF19290">
    <property type="entry name" value="PmbA_TldD_2nd"/>
    <property type="match status" value="1"/>
</dbReference>
<dbReference type="EMBL" id="FNOI01000008">
    <property type="protein sequence ID" value="SDX48337.1"/>
    <property type="molecule type" value="Genomic_DNA"/>
</dbReference>
<reference evidence="7" key="1">
    <citation type="submission" date="2016-10" db="EMBL/GenBank/DDBJ databases">
        <authorList>
            <person name="Varghese N."/>
            <person name="Submissions S."/>
        </authorList>
    </citation>
    <scope>NUCLEOTIDE SEQUENCE [LARGE SCALE GENOMIC DNA]</scope>
    <source>
        <strain evidence="7">DSM 26922</strain>
    </source>
</reference>
<accession>A0A1H3C2H1</accession>
<dbReference type="Proteomes" id="UP000199441">
    <property type="component" value="Unassembled WGS sequence"/>
</dbReference>
<keyword evidence="7" id="KW-1185">Reference proteome</keyword>
<dbReference type="PANTHER" id="PTHR43421">
    <property type="entry name" value="METALLOPROTEASE PMBA"/>
    <property type="match status" value="1"/>
</dbReference>
<dbReference type="PANTHER" id="PTHR43421:SF1">
    <property type="entry name" value="METALLOPROTEASE PMBA"/>
    <property type="match status" value="1"/>
</dbReference>
<dbReference type="GO" id="GO:0006508">
    <property type="term" value="P:proteolysis"/>
    <property type="evidence" value="ECO:0007669"/>
    <property type="project" value="InterPro"/>
</dbReference>
<proteinExistence type="inferred from homology"/>
<dbReference type="AlphaFoldDB" id="A0A1H3C2H1"/>
<evidence type="ECO:0000259" key="3">
    <source>
        <dbReference type="Pfam" id="PF01523"/>
    </source>
</evidence>
<dbReference type="GO" id="GO:0005829">
    <property type="term" value="C:cytosol"/>
    <property type="evidence" value="ECO:0007669"/>
    <property type="project" value="TreeGrafter"/>
</dbReference>
<evidence type="ECO:0000313" key="7">
    <source>
        <dbReference type="Proteomes" id="UP000199441"/>
    </source>
</evidence>
<dbReference type="SUPFAM" id="SSF111283">
    <property type="entry name" value="Putative modulator of DNA gyrase, PmbA/TldD"/>
    <property type="match status" value="1"/>
</dbReference>
<dbReference type="GO" id="GO:0008237">
    <property type="term" value="F:metallopeptidase activity"/>
    <property type="evidence" value="ECO:0007669"/>
    <property type="project" value="InterPro"/>
</dbReference>
<evidence type="ECO:0000259" key="5">
    <source>
        <dbReference type="Pfam" id="PF19290"/>
    </source>
</evidence>
<feature type="region of interest" description="Disordered" evidence="2">
    <location>
        <begin position="281"/>
        <end position="300"/>
    </location>
</feature>
<dbReference type="InterPro" id="IPR045570">
    <property type="entry name" value="Metalloprtase-TldD/E_cen_dom"/>
</dbReference>
<dbReference type="InterPro" id="IPR047657">
    <property type="entry name" value="PmbA"/>
</dbReference>
<evidence type="ECO:0000256" key="2">
    <source>
        <dbReference type="SAM" id="MobiDB-lite"/>
    </source>
</evidence>
<feature type="domain" description="Metalloprotease TldD/E C-terminal" evidence="4">
    <location>
        <begin position="231"/>
        <end position="447"/>
    </location>
</feature>
<evidence type="ECO:0000256" key="1">
    <source>
        <dbReference type="ARBA" id="ARBA00005836"/>
    </source>
</evidence>
<gene>
    <name evidence="6" type="ORF">SAMN04488001_3313</name>
</gene>
<name>A0A1H3C2H1_9RHOB</name>
<dbReference type="Pfam" id="PF01523">
    <property type="entry name" value="PmbA_TldD_1st"/>
    <property type="match status" value="1"/>
</dbReference>
<dbReference type="RefSeq" id="WP_089948031.1">
    <property type="nucleotide sequence ID" value="NZ_FNOI01000008.1"/>
</dbReference>
<dbReference type="Pfam" id="PF19289">
    <property type="entry name" value="PmbA_TldD_3rd"/>
    <property type="match status" value="1"/>
</dbReference>
<feature type="domain" description="Metalloprotease TldD/E N-terminal" evidence="3">
    <location>
        <begin position="24"/>
        <end position="88"/>
    </location>
</feature>
<evidence type="ECO:0000313" key="6">
    <source>
        <dbReference type="EMBL" id="SDX48337.1"/>
    </source>
</evidence>
<dbReference type="Gene3D" id="3.30.2290.10">
    <property type="entry name" value="PmbA/TldD superfamily"/>
    <property type="match status" value="1"/>
</dbReference>
<dbReference type="STRING" id="670155.SAMN04488001_3313"/>
<organism evidence="6 7">
    <name type="scientific">Litoreibacter albidus</name>
    <dbReference type="NCBI Taxonomy" id="670155"/>
    <lineage>
        <taxon>Bacteria</taxon>
        <taxon>Pseudomonadati</taxon>
        <taxon>Pseudomonadota</taxon>
        <taxon>Alphaproteobacteria</taxon>
        <taxon>Rhodobacterales</taxon>
        <taxon>Roseobacteraceae</taxon>
        <taxon>Litoreibacter</taxon>
    </lineage>
</organism>
<dbReference type="InterPro" id="IPR035068">
    <property type="entry name" value="TldD/PmbA_N"/>
</dbReference>
<protein>
    <submittedName>
        <fullName evidence="6">PmbA protein</fullName>
    </submittedName>
</protein>
<sequence length="448" mass="47022">MSQDLSALTDRMLLAARKAGAESADAMAVDGTSVSIDVLGGKLEHAERSEGVDIGLRVMIGQKQAVVSSSLFDDATLDTMAERAVAMATEAPEDPYIGLADTSQLAASWDVDALELFDPTPEPKASELEDDAKRAEAAALSFDGISQVQSASAGYGQRRIHLATSNGFSGGYQRSSRSLSCVAISGEGADMERDYCGEGRIFQNELPSPEDIGRIAAERTVARTGARRPKTGSYPVIFDERISSSLIGHLLAASNGAMIARGSSWLMGKLGEQILPAGLSVTENPHRPRVSGSKPFDGEGLATQPRDIVQDGVLQGWTLDLATARKLGMSSTASAARGTSGPPSPTVSNIALTQGDQSLAELMADMGTGLWITSMIGSTINPNTGDYSRGASGIWVENGEPQYAINECTVAGNLLDMLQRIRPANDAKPHLSRVVPSLLVEGLTLAGD</sequence>
<evidence type="ECO:0000259" key="4">
    <source>
        <dbReference type="Pfam" id="PF19289"/>
    </source>
</evidence>
<dbReference type="InterPro" id="IPR045569">
    <property type="entry name" value="Metalloprtase-TldD/E_C"/>
</dbReference>
<dbReference type="InterPro" id="IPR036059">
    <property type="entry name" value="TldD/PmbA_sf"/>
</dbReference>